<reference evidence="2" key="1">
    <citation type="submission" date="2020-08" db="EMBL/GenBank/DDBJ databases">
        <authorList>
            <person name="Hu Y."/>
            <person name="Nguyen S.V."/>
            <person name="Li F."/>
            <person name="Fanning S."/>
        </authorList>
    </citation>
    <scope>NUCLEOTIDE SEQUENCE</scope>
    <source>
        <strain evidence="2">SYSU D8009</strain>
    </source>
</reference>
<feature type="transmembrane region" description="Helical" evidence="1">
    <location>
        <begin position="12"/>
        <end position="32"/>
    </location>
</feature>
<dbReference type="RefSeq" id="WP_186771768.1">
    <property type="nucleotide sequence ID" value="NZ_JACOMF010000021.1"/>
</dbReference>
<name>A0A9X0R1E6_9PROT</name>
<dbReference type="Proteomes" id="UP000600101">
    <property type="component" value="Unassembled WGS sequence"/>
</dbReference>
<keyword evidence="1" id="KW-0812">Transmembrane</keyword>
<dbReference type="InterPro" id="IPR045584">
    <property type="entry name" value="Pilin-like"/>
</dbReference>
<gene>
    <name evidence="2" type="ORF">H7965_16930</name>
</gene>
<evidence type="ECO:0000313" key="3">
    <source>
        <dbReference type="Proteomes" id="UP000600101"/>
    </source>
</evidence>
<comment type="caution">
    <text evidence="2">The sequence shown here is derived from an EMBL/GenBank/DDBJ whole genome shotgun (WGS) entry which is preliminary data.</text>
</comment>
<proteinExistence type="predicted"/>
<accession>A0A9X0R1E6</accession>
<evidence type="ECO:0000256" key="1">
    <source>
        <dbReference type="SAM" id="Phobius"/>
    </source>
</evidence>
<dbReference type="EMBL" id="JACOMF010000021">
    <property type="protein sequence ID" value="MBC4017002.1"/>
    <property type="molecule type" value="Genomic_DNA"/>
</dbReference>
<dbReference type="SUPFAM" id="SSF54523">
    <property type="entry name" value="Pili subunits"/>
    <property type="match status" value="1"/>
</dbReference>
<keyword evidence="3" id="KW-1185">Reference proteome</keyword>
<keyword evidence="1" id="KW-0472">Membrane</keyword>
<sequence length="193" mass="21142">MTRRVTLRGKGFTLVEVLAALVVLGLVVGGLAQGMRFGLQAWDRAASLIEAGDTLDAVDRTLRHLVARMHPGAVGKPPPFAAGPASLGFVGMLPGMPPRRVEARLELDAQHRLVLRWRPYSNAPRTRPVAFTEAELLRGVARLELAYWHPDAGWSADWEASVLPALIRIRLGFAPGDRRRWPDIVVAPGLDRP</sequence>
<keyword evidence="1" id="KW-1133">Transmembrane helix</keyword>
<dbReference type="Pfam" id="PF07963">
    <property type="entry name" value="N_methyl"/>
    <property type="match status" value="1"/>
</dbReference>
<evidence type="ECO:0000313" key="2">
    <source>
        <dbReference type="EMBL" id="MBC4017002.1"/>
    </source>
</evidence>
<organism evidence="2 3">
    <name type="scientific">Siccirubricoccus deserti</name>
    <dbReference type="NCBI Taxonomy" id="2013562"/>
    <lineage>
        <taxon>Bacteria</taxon>
        <taxon>Pseudomonadati</taxon>
        <taxon>Pseudomonadota</taxon>
        <taxon>Alphaproteobacteria</taxon>
        <taxon>Acetobacterales</taxon>
        <taxon>Roseomonadaceae</taxon>
        <taxon>Siccirubricoccus</taxon>
    </lineage>
</organism>
<dbReference type="AlphaFoldDB" id="A0A9X0R1E6"/>
<dbReference type="NCBIfam" id="TIGR02532">
    <property type="entry name" value="IV_pilin_GFxxxE"/>
    <property type="match status" value="1"/>
</dbReference>
<dbReference type="InterPro" id="IPR012902">
    <property type="entry name" value="N_methyl_site"/>
</dbReference>
<protein>
    <submittedName>
        <fullName evidence="2">Prepilin-type N-terminal cleavage/methylation domain-containing protein</fullName>
    </submittedName>
</protein>